<proteinExistence type="predicted"/>
<protein>
    <submittedName>
        <fullName evidence="1">Uncharacterized protein</fullName>
    </submittedName>
</protein>
<accession>A0AAV4PLX1</accession>
<dbReference type="EMBL" id="BPLQ01003103">
    <property type="protein sequence ID" value="GIX98008.1"/>
    <property type="molecule type" value="Genomic_DNA"/>
</dbReference>
<sequence>MFSEELQKWCYPKKDTFWKKPKAMPSKLVEVVESCNWFKACDVCDRYFSEWLKLDDVVANDLAPNTTGIYMIAVLYGKEREVVNIYYGQNDIKVNIKESLENYSKSMDYVLRNKKFVNKSPCFQVRWTEFKEADNDNCCFLYAHWLNTDKPIPLMNYKIPGEEAVEKNKHFVIRTHDKKWCYEVDVLKQSKITKSKQRKHLMNDLESDMRDLSCATNS</sequence>
<keyword evidence="2" id="KW-1185">Reference proteome</keyword>
<dbReference type="AlphaFoldDB" id="A0AAV4PLX1"/>
<evidence type="ECO:0000313" key="1">
    <source>
        <dbReference type="EMBL" id="GIX98008.1"/>
    </source>
</evidence>
<dbReference type="Proteomes" id="UP001054837">
    <property type="component" value="Unassembled WGS sequence"/>
</dbReference>
<gene>
    <name evidence="1" type="ORF">CDAR_297541</name>
</gene>
<evidence type="ECO:0000313" key="2">
    <source>
        <dbReference type="Proteomes" id="UP001054837"/>
    </source>
</evidence>
<comment type="caution">
    <text evidence="1">The sequence shown here is derived from an EMBL/GenBank/DDBJ whole genome shotgun (WGS) entry which is preliminary data.</text>
</comment>
<organism evidence="1 2">
    <name type="scientific">Caerostris darwini</name>
    <dbReference type="NCBI Taxonomy" id="1538125"/>
    <lineage>
        <taxon>Eukaryota</taxon>
        <taxon>Metazoa</taxon>
        <taxon>Ecdysozoa</taxon>
        <taxon>Arthropoda</taxon>
        <taxon>Chelicerata</taxon>
        <taxon>Arachnida</taxon>
        <taxon>Araneae</taxon>
        <taxon>Araneomorphae</taxon>
        <taxon>Entelegynae</taxon>
        <taxon>Araneoidea</taxon>
        <taxon>Araneidae</taxon>
        <taxon>Caerostris</taxon>
    </lineage>
</organism>
<name>A0AAV4PLX1_9ARAC</name>
<reference evidence="1 2" key="1">
    <citation type="submission" date="2021-06" db="EMBL/GenBank/DDBJ databases">
        <title>Caerostris darwini draft genome.</title>
        <authorList>
            <person name="Kono N."/>
            <person name="Arakawa K."/>
        </authorList>
    </citation>
    <scope>NUCLEOTIDE SEQUENCE [LARGE SCALE GENOMIC DNA]</scope>
</reference>